<organism evidence="3 4">
    <name type="scientific">Aristophania vespae</name>
    <dbReference type="NCBI Taxonomy" id="2697033"/>
    <lineage>
        <taxon>Bacteria</taxon>
        <taxon>Pseudomonadati</taxon>
        <taxon>Pseudomonadota</taxon>
        <taxon>Alphaproteobacteria</taxon>
        <taxon>Acetobacterales</taxon>
        <taxon>Acetobacteraceae</taxon>
        <taxon>Aristophania</taxon>
    </lineage>
</organism>
<dbReference type="Gene3D" id="3.40.50.150">
    <property type="entry name" value="Vaccinia Virus protein VP39"/>
    <property type="match status" value="1"/>
</dbReference>
<dbReference type="NCBIfam" id="TIGR00095">
    <property type="entry name" value="16S rRNA (guanine(966)-N(2))-methyltransferase RsmD"/>
    <property type="match status" value="1"/>
</dbReference>
<dbReference type="EC" id="2.1.1.171" evidence="3"/>
<dbReference type="Proteomes" id="UP000463975">
    <property type="component" value="Chromosome"/>
</dbReference>
<dbReference type="PANTHER" id="PTHR43542:SF1">
    <property type="entry name" value="METHYLTRANSFERASE"/>
    <property type="match status" value="1"/>
</dbReference>
<dbReference type="RefSeq" id="WP_160619038.1">
    <property type="nucleotide sequence ID" value="NZ_CP047652.1"/>
</dbReference>
<dbReference type="PROSITE" id="PS00092">
    <property type="entry name" value="N6_MTASE"/>
    <property type="match status" value="1"/>
</dbReference>
<sequence>MKIIAGRFRGRTLRAPTGQNTRPTSQRTRQIIFDHLMHASWYGREALERACILDGFAGTGALGLEALSRGAKFASFIEKSRQAAAILHDNVRACRVEDQTQILRCDTINPPPARMKHNLVFLDPPYHKALVPQALRALSQKGWLAEKALIIAETEHQTEDLLHEPEKLILKRQIGIAEVRFWFHQG</sequence>
<dbReference type="KEGG" id="bomb:GT348_06695"/>
<dbReference type="SUPFAM" id="SSF53335">
    <property type="entry name" value="S-adenosyl-L-methionine-dependent methyltransferases"/>
    <property type="match status" value="1"/>
</dbReference>
<dbReference type="AlphaFoldDB" id="A0A6P1NBC7"/>
<name>A0A6P1NBC7_9PROT</name>
<dbReference type="Pfam" id="PF03602">
    <property type="entry name" value="Cons_hypoth95"/>
    <property type="match status" value="1"/>
</dbReference>
<gene>
    <name evidence="3" type="primary">rsmD</name>
    <name evidence="3" type="ORF">GT348_06695</name>
</gene>
<dbReference type="PIRSF" id="PIRSF004553">
    <property type="entry name" value="CHP00095"/>
    <property type="match status" value="1"/>
</dbReference>
<reference evidence="3 4" key="1">
    <citation type="submission" date="2020-01" db="EMBL/GenBank/DDBJ databases">
        <title>Genome sequencing of strain KACC 21507.</title>
        <authorList>
            <person name="Heo J."/>
            <person name="Kim S.-J."/>
            <person name="Kim J.-S."/>
            <person name="Hong S.-B."/>
            <person name="Kwon S.-W."/>
        </authorList>
    </citation>
    <scope>NUCLEOTIDE SEQUENCE [LARGE SCALE GENOMIC DNA]</scope>
    <source>
        <strain evidence="3 4">KACC 21507</strain>
    </source>
</reference>
<evidence type="ECO:0000256" key="1">
    <source>
        <dbReference type="ARBA" id="ARBA00022603"/>
    </source>
</evidence>
<accession>A0A6P1NBC7</accession>
<protein>
    <submittedName>
        <fullName evidence="3">16S rRNA (Guanine(966)-N(2))-methyltransferase RsmD</fullName>
        <ecNumber evidence="3">2.1.1.171</ecNumber>
    </submittedName>
</protein>
<keyword evidence="1 3" id="KW-0489">Methyltransferase</keyword>
<dbReference type="PANTHER" id="PTHR43542">
    <property type="entry name" value="METHYLTRANSFERASE"/>
    <property type="match status" value="1"/>
</dbReference>
<dbReference type="InterPro" id="IPR002052">
    <property type="entry name" value="DNA_methylase_N6_adenine_CS"/>
</dbReference>
<dbReference type="InterPro" id="IPR004398">
    <property type="entry name" value="RNA_MeTrfase_RsmD"/>
</dbReference>
<dbReference type="EMBL" id="CP047652">
    <property type="protein sequence ID" value="QHI95965.1"/>
    <property type="molecule type" value="Genomic_DNA"/>
</dbReference>
<dbReference type="InterPro" id="IPR029063">
    <property type="entry name" value="SAM-dependent_MTases_sf"/>
</dbReference>
<dbReference type="CDD" id="cd02440">
    <property type="entry name" value="AdoMet_MTases"/>
    <property type="match status" value="1"/>
</dbReference>
<proteinExistence type="predicted"/>
<evidence type="ECO:0000313" key="4">
    <source>
        <dbReference type="Proteomes" id="UP000463975"/>
    </source>
</evidence>
<keyword evidence="4" id="KW-1185">Reference proteome</keyword>
<keyword evidence="2 3" id="KW-0808">Transferase</keyword>
<dbReference type="GO" id="GO:0052913">
    <property type="term" value="F:16S rRNA (guanine(966)-N(2))-methyltransferase activity"/>
    <property type="evidence" value="ECO:0007669"/>
    <property type="project" value="UniProtKB-EC"/>
</dbReference>
<evidence type="ECO:0000256" key="2">
    <source>
        <dbReference type="ARBA" id="ARBA00022679"/>
    </source>
</evidence>
<evidence type="ECO:0000313" key="3">
    <source>
        <dbReference type="EMBL" id="QHI95965.1"/>
    </source>
</evidence>
<dbReference type="GO" id="GO:0003676">
    <property type="term" value="F:nucleic acid binding"/>
    <property type="evidence" value="ECO:0007669"/>
    <property type="project" value="InterPro"/>
</dbReference>